<organism evidence="2 3">
    <name type="scientific">Chryseosolibacter indicus</name>
    <dbReference type="NCBI Taxonomy" id="2782351"/>
    <lineage>
        <taxon>Bacteria</taxon>
        <taxon>Pseudomonadati</taxon>
        <taxon>Bacteroidota</taxon>
        <taxon>Cytophagia</taxon>
        <taxon>Cytophagales</taxon>
        <taxon>Chryseotaleaceae</taxon>
        <taxon>Chryseosolibacter</taxon>
    </lineage>
</organism>
<keyword evidence="3" id="KW-1185">Reference proteome</keyword>
<protein>
    <submittedName>
        <fullName evidence="2">Alpha/beta hydrolase</fullName>
    </submittedName>
</protein>
<dbReference type="PANTHER" id="PTHR46438:SF11">
    <property type="entry name" value="LIPASE-RELATED"/>
    <property type="match status" value="1"/>
</dbReference>
<dbReference type="PRINTS" id="PR00111">
    <property type="entry name" value="ABHYDROLASE"/>
</dbReference>
<reference evidence="2 3" key="1">
    <citation type="submission" date="2021-05" db="EMBL/GenBank/DDBJ databases">
        <title>A Polyphasic approach of four new species of the genus Ohtaekwangia: Ohtaekwangia histidinii sp. nov., Ohtaekwangia cretensis sp. nov., Ohtaekwangia indiensis sp. nov., Ohtaekwangia reichenbachii sp. nov. from diverse environment.</title>
        <authorList>
            <person name="Octaviana S."/>
        </authorList>
    </citation>
    <scope>NUCLEOTIDE SEQUENCE [LARGE SCALE GENOMIC DNA]</scope>
    <source>
        <strain evidence="2 3">PWU20</strain>
    </source>
</reference>
<accession>A0ABS5VSS3</accession>
<evidence type="ECO:0000259" key="1">
    <source>
        <dbReference type="Pfam" id="PF00561"/>
    </source>
</evidence>
<name>A0ABS5VSS3_9BACT</name>
<dbReference type="SUPFAM" id="SSF53474">
    <property type="entry name" value="alpha/beta-Hydrolases"/>
    <property type="match status" value="1"/>
</dbReference>
<evidence type="ECO:0000313" key="2">
    <source>
        <dbReference type="EMBL" id="MBT1703919.1"/>
    </source>
</evidence>
<feature type="domain" description="AB hydrolase-1" evidence="1">
    <location>
        <begin position="21"/>
        <end position="115"/>
    </location>
</feature>
<comment type="caution">
    <text evidence="2">The sequence shown here is derived from an EMBL/GenBank/DDBJ whole genome shotgun (WGS) entry which is preliminary data.</text>
</comment>
<gene>
    <name evidence="2" type="ORF">KK060_11545</name>
</gene>
<dbReference type="PANTHER" id="PTHR46438">
    <property type="entry name" value="ALPHA/BETA-HYDROLASES SUPERFAMILY PROTEIN"/>
    <property type="match status" value="1"/>
</dbReference>
<dbReference type="Proteomes" id="UP000772618">
    <property type="component" value="Unassembled WGS sequence"/>
</dbReference>
<dbReference type="RefSeq" id="WP_254153880.1">
    <property type="nucleotide sequence ID" value="NZ_JAHESD010000022.1"/>
</dbReference>
<dbReference type="GO" id="GO:0016787">
    <property type="term" value="F:hydrolase activity"/>
    <property type="evidence" value="ECO:0007669"/>
    <property type="project" value="UniProtKB-KW"/>
</dbReference>
<proteinExistence type="predicted"/>
<keyword evidence="2" id="KW-0378">Hydrolase</keyword>
<dbReference type="Gene3D" id="3.40.50.1820">
    <property type="entry name" value="alpha/beta hydrolase"/>
    <property type="match status" value="1"/>
</dbReference>
<dbReference type="InterPro" id="IPR000073">
    <property type="entry name" value="AB_hydrolase_1"/>
</dbReference>
<dbReference type="EMBL" id="JAHESD010000022">
    <property type="protein sequence ID" value="MBT1703919.1"/>
    <property type="molecule type" value="Genomic_DNA"/>
</dbReference>
<dbReference type="Pfam" id="PF00561">
    <property type="entry name" value="Abhydrolase_1"/>
    <property type="match status" value="1"/>
</dbReference>
<evidence type="ECO:0000313" key="3">
    <source>
        <dbReference type="Proteomes" id="UP000772618"/>
    </source>
</evidence>
<sequence>MNIFKEPLFSQSYIDTGEGQPVILLHGLFGNIAMWRTTINTLKHRYRVVVPRLPLFEVPIHRANVDYLVEVFHEFLLWHNLNNIILVGTDIGGQLALDYAYHYPENVKKVIISGCSGLFENIPPINKADQIDYDSVEDQVKDAFYKRDIVGTTMINKVYNTVNASSKNLHISAFASSSKKSLVSKFLFRVSRPVLMIWGLQDKITPPEVALHFHDLLRYGTIKFIDECGHYPMIEKPESYNEALLEFLN</sequence>
<dbReference type="InterPro" id="IPR029058">
    <property type="entry name" value="AB_hydrolase_fold"/>
</dbReference>